<dbReference type="PRINTS" id="PR00999">
    <property type="entry name" value="FUNGALYSIN"/>
</dbReference>
<evidence type="ECO:0000256" key="5">
    <source>
        <dbReference type="ARBA" id="ARBA00022723"/>
    </source>
</evidence>
<dbReference type="PANTHER" id="PTHR33478:SF1">
    <property type="entry name" value="EXTRACELLULAR METALLOPROTEINASE MEP"/>
    <property type="match status" value="1"/>
</dbReference>
<evidence type="ECO:0000256" key="7">
    <source>
        <dbReference type="ARBA" id="ARBA00022833"/>
    </source>
</evidence>
<gene>
    <name evidence="13" type="ORF">SYNPS1DRAFT_18716</name>
</gene>
<dbReference type="GO" id="GO:0005615">
    <property type="term" value="C:extracellular space"/>
    <property type="evidence" value="ECO:0007669"/>
    <property type="project" value="InterPro"/>
</dbReference>
<dbReference type="InterPro" id="IPR050371">
    <property type="entry name" value="Fungal_virulence_M36"/>
</dbReference>
<evidence type="ECO:0000256" key="10">
    <source>
        <dbReference type="PIRSR" id="PIRSR601842-1"/>
    </source>
</evidence>
<keyword evidence="8 12" id="KW-0482">Metalloprotease</keyword>
<keyword evidence="4 12" id="KW-0645">Protease</keyword>
<keyword evidence="14" id="KW-1185">Reference proteome</keyword>
<organism evidence="13 14">
    <name type="scientific">Syncephalis pseudoplumigaleata</name>
    <dbReference type="NCBI Taxonomy" id="1712513"/>
    <lineage>
        <taxon>Eukaryota</taxon>
        <taxon>Fungi</taxon>
        <taxon>Fungi incertae sedis</taxon>
        <taxon>Zoopagomycota</taxon>
        <taxon>Zoopagomycotina</taxon>
        <taxon>Zoopagomycetes</taxon>
        <taxon>Zoopagales</taxon>
        <taxon>Piptocephalidaceae</taxon>
        <taxon>Syncephalis</taxon>
    </lineage>
</organism>
<keyword evidence="5 11" id="KW-0479">Metal-binding</keyword>
<dbReference type="GO" id="GO:0008270">
    <property type="term" value="F:zinc ion binding"/>
    <property type="evidence" value="ECO:0007669"/>
    <property type="project" value="InterPro"/>
</dbReference>
<evidence type="ECO:0000256" key="2">
    <source>
        <dbReference type="ARBA" id="ARBA00006006"/>
    </source>
</evidence>
<dbReference type="Pfam" id="PF02128">
    <property type="entry name" value="Peptidase_M36"/>
    <property type="match status" value="1"/>
</dbReference>
<dbReference type="PANTHER" id="PTHR33478">
    <property type="entry name" value="EXTRACELLULAR METALLOPROTEINASE MEP"/>
    <property type="match status" value="1"/>
</dbReference>
<dbReference type="Gene3D" id="1.10.390.10">
    <property type="entry name" value="Neutral Protease Domain 2"/>
    <property type="match status" value="1"/>
</dbReference>
<evidence type="ECO:0000313" key="13">
    <source>
        <dbReference type="EMBL" id="RKP23379.1"/>
    </source>
</evidence>
<evidence type="ECO:0000256" key="4">
    <source>
        <dbReference type="ARBA" id="ARBA00022670"/>
    </source>
</evidence>
<keyword evidence="9 12" id="KW-0865">Zymogen</keyword>
<dbReference type="InterPro" id="IPR027268">
    <property type="entry name" value="Peptidase_M4/M1_CTD_sf"/>
</dbReference>
<dbReference type="AlphaFoldDB" id="A0A4V1J105"/>
<protein>
    <recommendedName>
        <fullName evidence="12">Extracellular metalloproteinase</fullName>
        <ecNumber evidence="12">3.4.24.-</ecNumber>
    </recommendedName>
    <alternativeName>
        <fullName evidence="12">Fungalysin</fullName>
    </alternativeName>
</protein>
<accession>A0A4V1J105</accession>
<proteinExistence type="inferred from homology"/>
<evidence type="ECO:0000256" key="9">
    <source>
        <dbReference type="ARBA" id="ARBA00023145"/>
    </source>
</evidence>
<dbReference type="SUPFAM" id="SSF55486">
    <property type="entry name" value="Metalloproteases ('zincins'), catalytic domain"/>
    <property type="match status" value="1"/>
</dbReference>
<dbReference type="GO" id="GO:0006508">
    <property type="term" value="P:proteolysis"/>
    <property type="evidence" value="ECO:0007669"/>
    <property type="project" value="UniProtKB-KW"/>
</dbReference>
<evidence type="ECO:0000256" key="6">
    <source>
        <dbReference type="ARBA" id="ARBA00022801"/>
    </source>
</evidence>
<feature type="binding site" evidence="11">
    <location>
        <position position="413"/>
    </location>
    <ligand>
        <name>Zn(2+)</name>
        <dbReference type="ChEBI" id="CHEBI:29105"/>
        <note>catalytic</note>
    </ligand>
</feature>
<keyword evidence="3 12" id="KW-0964">Secreted</keyword>
<evidence type="ECO:0000256" key="11">
    <source>
        <dbReference type="PIRSR" id="PIRSR601842-2"/>
    </source>
</evidence>
<evidence type="ECO:0000313" key="14">
    <source>
        <dbReference type="Proteomes" id="UP000278143"/>
    </source>
</evidence>
<reference evidence="14" key="1">
    <citation type="journal article" date="2018" name="Nat. Microbiol.">
        <title>Leveraging single-cell genomics to expand the fungal tree of life.</title>
        <authorList>
            <person name="Ahrendt S.R."/>
            <person name="Quandt C.A."/>
            <person name="Ciobanu D."/>
            <person name="Clum A."/>
            <person name="Salamov A."/>
            <person name="Andreopoulos B."/>
            <person name="Cheng J.F."/>
            <person name="Woyke T."/>
            <person name="Pelin A."/>
            <person name="Henrissat B."/>
            <person name="Reynolds N.K."/>
            <person name="Benny G.L."/>
            <person name="Smith M.E."/>
            <person name="James T.Y."/>
            <person name="Grigoriev I.V."/>
        </authorList>
    </citation>
    <scope>NUCLEOTIDE SEQUENCE [LARGE SCALE GENOMIC DNA]</scope>
    <source>
        <strain evidence="14">Benny S71-1</strain>
    </source>
</reference>
<sequence>MAPIIDVGLKFPGPPAVFESIYTSPTFFKYSRIYASKKTLDDVAKGFAKVHLGAPEVKVIRKNTVDDPALDRTLIYMKQHIDGIEIANVDIAVDVTKRGWIISYSSNAYKPDRKQKVWSQLLQSEEMAMQQKRGLLTFLRSIKWTFDPRSMVFTRQKNVGGAATFLVTGVPNISKPIKSRQTYIQSDDGVLQLAWEFVIDLGSNYFTVHMSPDGGYILSLTDRVLSATYSAIPVGFSNVADSGGTMLVMDAEMRDASREGWHSSIPMYRDKLWGNNVRSFISTGGLHTQDEVQPVALNGFFDFPYHPNAPLEYNSKAAMVNVFQVLNMWHDIFYRFGFDEKAGNFQHDNFDRGGLDEDAVHVMINVRTVINNAFFTSSPDGERGRMQIGVWHINGRQQDGSFDNDLIIHEMTHGLSTRLVGGAHNEYCLKIDEARGMGEGWSDFVAIWMRMNSNDRDDKEFRVGEYLTQGAGIRKYPYTLDEKKFPMSYTSIRKLWKWQEVHGIGTLWANILYQMYRNIFNAMGGQKSFTYDYKNPRLRNNRQHLLAHSNTYVMQIIVDSMQLMPCNPTFIHGRDALLMADTERSGGKYMCEIYAAFAKWGVGYRAKSEKPKFMPYRLVGSNELPPGCGQYKSKLHDLVAFTVQT</sequence>
<comment type="subcellular location">
    <subcellularLocation>
        <location evidence="1 12">Secreted</location>
    </subcellularLocation>
</comment>
<evidence type="ECO:0000256" key="3">
    <source>
        <dbReference type="ARBA" id="ARBA00022525"/>
    </source>
</evidence>
<name>A0A4V1J105_9FUNG</name>
<comment type="similarity">
    <text evidence="2 12">Belongs to the peptidase M36 family.</text>
</comment>
<evidence type="ECO:0000256" key="1">
    <source>
        <dbReference type="ARBA" id="ARBA00004613"/>
    </source>
</evidence>
<feature type="binding site" evidence="11">
    <location>
        <position position="439"/>
    </location>
    <ligand>
        <name>Zn(2+)</name>
        <dbReference type="ChEBI" id="CHEBI:29105"/>
        <note>catalytic</note>
    </ligand>
</feature>
<dbReference type="EMBL" id="KZ991027">
    <property type="protein sequence ID" value="RKP23379.1"/>
    <property type="molecule type" value="Genomic_DNA"/>
</dbReference>
<dbReference type="EC" id="3.4.24.-" evidence="12"/>
<feature type="active site" evidence="10">
    <location>
        <position position="410"/>
    </location>
</feature>
<feature type="binding site" evidence="11">
    <location>
        <position position="409"/>
    </location>
    <ligand>
        <name>Zn(2+)</name>
        <dbReference type="ChEBI" id="CHEBI:29105"/>
        <note>catalytic</note>
    </ligand>
</feature>
<evidence type="ECO:0000256" key="12">
    <source>
        <dbReference type="RuleBase" id="RU364017"/>
    </source>
</evidence>
<dbReference type="Gene3D" id="3.10.170.10">
    <property type="match status" value="1"/>
</dbReference>
<keyword evidence="7 11" id="KW-0862">Zinc</keyword>
<dbReference type="CDD" id="cd09596">
    <property type="entry name" value="M36"/>
    <property type="match status" value="1"/>
</dbReference>
<comment type="cofactor">
    <cofactor evidence="11">
        <name>Zn(2+)</name>
        <dbReference type="ChEBI" id="CHEBI:29105"/>
    </cofactor>
    <text evidence="11">Binds 1 zinc ion per subunit.</text>
</comment>
<dbReference type="GO" id="GO:0004222">
    <property type="term" value="F:metalloendopeptidase activity"/>
    <property type="evidence" value="ECO:0007669"/>
    <property type="project" value="InterPro"/>
</dbReference>
<keyword evidence="6 12" id="KW-0378">Hydrolase</keyword>
<dbReference type="Proteomes" id="UP000278143">
    <property type="component" value="Unassembled WGS sequence"/>
</dbReference>
<dbReference type="OrthoDB" id="3227768at2759"/>
<dbReference type="InterPro" id="IPR001842">
    <property type="entry name" value="Peptidase_M36"/>
</dbReference>
<evidence type="ECO:0000256" key="8">
    <source>
        <dbReference type="ARBA" id="ARBA00023049"/>
    </source>
</evidence>